<dbReference type="EMBL" id="BKCJ010564467">
    <property type="protein sequence ID" value="GFB15747.1"/>
    <property type="molecule type" value="Genomic_DNA"/>
</dbReference>
<dbReference type="AlphaFoldDB" id="A0A699L280"/>
<protein>
    <submittedName>
        <fullName evidence="1">Ribonuclease H-like domain-containing protein</fullName>
    </submittedName>
</protein>
<gene>
    <name evidence="1" type="ORF">Tci_687718</name>
</gene>
<accession>A0A699L280</accession>
<organism evidence="1">
    <name type="scientific">Tanacetum cinerariifolium</name>
    <name type="common">Dalmatian daisy</name>
    <name type="synonym">Chrysanthemum cinerariifolium</name>
    <dbReference type="NCBI Taxonomy" id="118510"/>
    <lineage>
        <taxon>Eukaryota</taxon>
        <taxon>Viridiplantae</taxon>
        <taxon>Streptophyta</taxon>
        <taxon>Embryophyta</taxon>
        <taxon>Tracheophyta</taxon>
        <taxon>Spermatophyta</taxon>
        <taxon>Magnoliopsida</taxon>
        <taxon>eudicotyledons</taxon>
        <taxon>Gunneridae</taxon>
        <taxon>Pentapetalae</taxon>
        <taxon>asterids</taxon>
        <taxon>campanulids</taxon>
        <taxon>Asterales</taxon>
        <taxon>Asteraceae</taxon>
        <taxon>Asteroideae</taxon>
        <taxon>Anthemideae</taxon>
        <taxon>Anthemidinae</taxon>
        <taxon>Tanacetum</taxon>
    </lineage>
</organism>
<evidence type="ECO:0000313" key="1">
    <source>
        <dbReference type="EMBL" id="GFB15747.1"/>
    </source>
</evidence>
<reference evidence="1" key="1">
    <citation type="journal article" date="2019" name="Sci. Rep.">
        <title>Draft genome of Tanacetum cinerariifolium, the natural source of mosquito coil.</title>
        <authorList>
            <person name="Yamashiro T."/>
            <person name="Shiraishi A."/>
            <person name="Satake H."/>
            <person name="Nakayama K."/>
        </authorList>
    </citation>
    <scope>NUCLEOTIDE SEQUENCE</scope>
</reference>
<comment type="caution">
    <text evidence="1">The sequence shown here is derived from an EMBL/GenBank/DDBJ whole genome shotgun (WGS) entry which is preliminary data.</text>
</comment>
<proteinExistence type="predicted"/>
<name>A0A699L280_TANCI</name>
<sequence length="280" mass="31473">MESLSPQVVAAAKLPILNQNEFDLWKMRIEQYFLMTDYFLWEVILNGDSPTPTRVVDDAKSLMEAIEKKFGGNKEPKKVQKTLLKQQCENFSGSSSKSLDQIHDRIQKLISQLEILSDVEDQSLDDMFNNLKIYEAEVKSSSSTSHTTQYIAFVSSHNIDSTTESVSDVSSVSAASTKPSVSALPNVDNLSDAGLICPRWNATTAIEEVILQGSAGHLGTLGIKTLKEDMFQWRLLLPMLWCHSVMELVAMIRAFKLMKNQQVMPSWHLPPQAHQVLIMR</sequence>